<organism evidence="9 10">
    <name type="scientific">Bacillus mycoides</name>
    <dbReference type="NCBI Taxonomy" id="1405"/>
    <lineage>
        <taxon>Bacteria</taxon>
        <taxon>Bacillati</taxon>
        <taxon>Bacillota</taxon>
        <taxon>Bacilli</taxon>
        <taxon>Bacillales</taxon>
        <taxon>Bacillaceae</taxon>
        <taxon>Bacillus</taxon>
        <taxon>Bacillus cereus group</taxon>
    </lineage>
</organism>
<dbReference type="GO" id="GO:0042121">
    <property type="term" value="P:alginic acid biosynthetic process"/>
    <property type="evidence" value="ECO:0007669"/>
    <property type="project" value="UniProtKB-UniPathway"/>
</dbReference>
<proteinExistence type="predicted"/>
<dbReference type="EMBL" id="LXLT01000069">
    <property type="protein sequence ID" value="OFD71414.1"/>
    <property type="molecule type" value="Genomic_DNA"/>
</dbReference>
<keyword evidence="7" id="KW-1133">Transmembrane helix</keyword>
<protein>
    <recommendedName>
        <fullName evidence="8">AlgX/AlgJ SGNH hydrolase-like domain-containing protein</fullName>
    </recommendedName>
</protein>
<evidence type="ECO:0000259" key="8">
    <source>
        <dbReference type="Pfam" id="PF16822"/>
    </source>
</evidence>
<keyword evidence="4" id="KW-0732">Signal</keyword>
<sequence>MKKFQNLTLIMGFLTVIFGVGIWTAKVILIDKKTFSEFENRNLAIRPAVSASTIKTGELFKGIETHFTDHIGPRDFFLESYIKFQLSMNRTFVNNIHVTNDQFIFNRPNMENHLNDVDAGVHELNTLKKDFPQTEFYFSLVPSKQTALQYKLPSYLNLGYEQILRDHLAERLAETKFPIIDVLPMFKERFTNKELERMYLTTDHHWNMEGAFYAYEDTMNFINSHSNKYKGQPIKKDDYTINWEKPKGKFVGSWNNQLYRLIDTSSVQIPYVHYNSGESWDDYTVYYGAIKEDTAKESMAQFYGKEKDIPAPGYASVYQTDFPEINIINEKADNDLHIVILKDSYADATYPLFARNFAKTTFIDPRYTQGKSVKQQIEEQNADIVLFIYNDTNVYGDMYKFQNVK</sequence>
<keyword evidence="7" id="KW-0472">Membrane</keyword>
<comment type="caution">
    <text evidence="9">The sequence shown here is derived from an EMBL/GenBank/DDBJ whole genome shotgun (WGS) entry which is preliminary data.</text>
</comment>
<evidence type="ECO:0000256" key="7">
    <source>
        <dbReference type="SAM" id="Phobius"/>
    </source>
</evidence>
<dbReference type="UniPathway" id="UPA00286"/>
<keyword evidence="7" id="KW-0812">Transmembrane</keyword>
<dbReference type="InterPro" id="IPR031811">
    <property type="entry name" value="ALGX/ALGJ_SGNH-like"/>
</dbReference>
<evidence type="ECO:0000256" key="4">
    <source>
        <dbReference type="ARBA" id="ARBA00022729"/>
    </source>
</evidence>
<evidence type="ECO:0000313" key="10">
    <source>
        <dbReference type="Proteomes" id="UP000175706"/>
    </source>
</evidence>
<evidence type="ECO:0000256" key="2">
    <source>
        <dbReference type="ARBA" id="ARBA00005182"/>
    </source>
</evidence>
<dbReference type="PATRIC" id="fig|86662.25.peg.5612"/>
<feature type="transmembrane region" description="Helical" evidence="7">
    <location>
        <begin position="7"/>
        <end position="29"/>
    </location>
</feature>
<accession>A0A1E8AZE4</accession>
<name>A0A1E8AZE4_BACMY</name>
<dbReference type="GO" id="GO:0042597">
    <property type="term" value="C:periplasmic space"/>
    <property type="evidence" value="ECO:0007669"/>
    <property type="project" value="UniProtKB-SubCell"/>
</dbReference>
<evidence type="ECO:0000256" key="3">
    <source>
        <dbReference type="ARBA" id="ARBA00022679"/>
    </source>
</evidence>
<comment type="pathway">
    <text evidence="2">Glycan biosynthesis; alginate biosynthesis.</text>
</comment>
<evidence type="ECO:0000256" key="6">
    <source>
        <dbReference type="ARBA" id="ARBA00022841"/>
    </source>
</evidence>
<feature type="domain" description="AlgX/AlgJ SGNH hydrolase-like" evidence="8">
    <location>
        <begin position="136"/>
        <end position="247"/>
    </location>
</feature>
<dbReference type="Proteomes" id="UP000175706">
    <property type="component" value="Unassembled WGS sequence"/>
</dbReference>
<dbReference type="RefSeq" id="WP_070145709.1">
    <property type="nucleotide sequence ID" value="NZ_LXLT01000069.1"/>
</dbReference>
<evidence type="ECO:0000313" key="9">
    <source>
        <dbReference type="EMBL" id="OFD71414.1"/>
    </source>
</evidence>
<keyword evidence="3" id="KW-0808">Transferase</keyword>
<dbReference type="Pfam" id="PF16822">
    <property type="entry name" value="ALGX"/>
    <property type="match status" value="1"/>
</dbReference>
<gene>
    <name evidence="9" type="ORF">BWGOE8_54740</name>
</gene>
<keyword evidence="6" id="KW-0016">Alginate biosynthesis</keyword>
<evidence type="ECO:0000256" key="5">
    <source>
        <dbReference type="ARBA" id="ARBA00022764"/>
    </source>
</evidence>
<comment type="subcellular location">
    <subcellularLocation>
        <location evidence="1">Periplasm</location>
    </subcellularLocation>
</comment>
<evidence type="ECO:0000256" key="1">
    <source>
        <dbReference type="ARBA" id="ARBA00004418"/>
    </source>
</evidence>
<dbReference type="GO" id="GO:0016740">
    <property type="term" value="F:transferase activity"/>
    <property type="evidence" value="ECO:0007669"/>
    <property type="project" value="UniProtKB-KW"/>
</dbReference>
<keyword evidence="5" id="KW-0574">Periplasm</keyword>
<reference evidence="9 10" key="1">
    <citation type="submission" date="2016-05" db="EMBL/GenBank/DDBJ databases">
        <title>Bacillus thuringiensis and Bacillus weihenstephanensis as novel biocontrol agents of wilt causing Verticillium species.</title>
        <authorList>
            <person name="Hollensteiner J."/>
            <person name="Wemheuer F."/>
            <person name="Harting R."/>
            <person name="Kolarzyk A."/>
            <person name="Diaz-Valerio S."/>
            <person name="Poehlein A."/>
            <person name="Brzuszkiewicz E."/>
            <person name="Nesemann K."/>
            <person name="Braus-Stromeyer S."/>
            <person name="Braus G."/>
            <person name="Daniel R."/>
            <person name="Liesegang H."/>
        </authorList>
    </citation>
    <scope>NUCLEOTIDE SEQUENCE [LARGE SCALE GENOMIC DNA]</scope>
    <source>
        <strain evidence="9 10">GOE8</strain>
    </source>
</reference>
<dbReference type="AlphaFoldDB" id="A0A1E8AZE4"/>